<reference evidence="3" key="1">
    <citation type="submission" date="2023-06" db="EMBL/GenBank/DDBJ databases">
        <authorList>
            <consortium name="Lawrence Berkeley National Laboratory"/>
            <person name="Ahrendt S."/>
            <person name="Sahu N."/>
            <person name="Indic B."/>
            <person name="Wong-Bajracharya J."/>
            <person name="Merenyi Z."/>
            <person name="Ke H.-M."/>
            <person name="Monk M."/>
            <person name="Kocsube S."/>
            <person name="Drula E."/>
            <person name="Lipzen A."/>
            <person name="Balint B."/>
            <person name="Henrissat B."/>
            <person name="Andreopoulos B."/>
            <person name="Martin F.M."/>
            <person name="Harder C.B."/>
            <person name="Rigling D."/>
            <person name="Ford K.L."/>
            <person name="Foster G.D."/>
            <person name="Pangilinan J."/>
            <person name="Papanicolaou A."/>
            <person name="Barry K."/>
            <person name="LaButti K."/>
            <person name="Viragh M."/>
            <person name="Koriabine M."/>
            <person name="Yan M."/>
            <person name="Riley R."/>
            <person name="Champramary S."/>
            <person name="Plett K.L."/>
            <person name="Tsai I.J."/>
            <person name="Slot J."/>
            <person name="Sipos G."/>
            <person name="Plett J."/>
            <person name="Nagy L.G."/>
            <person name="Grigoriev I.V."/>
        </authorList>
    </citation>
    <scope>NUCLEOTIDE SEQUENCE</scope>
    <source>
        <strain evidence="3">FPL87.14</strain>
    </source>
</reference>
<name>A0AA39MYG9_9AGAR</name>
<comment type="similarity">
    <text evidence="1">Belongs to the lcsJ thioesterase family.</text>
</comment>
<sequence>MLSVIVERLGPVQYILGLLFLLNIRAFPLAWHGNVARVLWPYFAFHIQYWLHRLSLIYKSTSARQAATQAWWDSRSPIGKSPFDLVLKYTDWSSPDVCDYNLHLSNSCYAKTLDTVRMKWVLAFVSQVFRVDGVLPVGATSFLFMREIPMLRRFEVRCSVVTWGEKWLYLVAKFVTTGTRKVTPRTEETTPFSSPGTPYDSDADLQRKIPDKLSEEPDGAVVHCVSISQVCFKIGRITVPPALVLTLSGCSDGNYTRPNLPPGYLAAQKAVAEGQAKDLLKGGWKCVPKSERWWEGSFGEDIEKTRAERLSVMEDIRLGMQRANAY</sequence>
<dbReference type="Pfam" id="PF13279">
    <property type="entry name" value="4HBT_2"/>
    <property type="match status" value="1"/>
</dbReference>
<evidence type="ECO:0000313" key="4">
    <source>
        <dbReference type="Proteomes" id="UP001175226"/>
    </source>
</evidence>
<dbReference type="PANTHER" id="PTHR12475:SF4">
    <property type="entry name" value="PROTEIN THEM6"/>
    <property type="match status" value="1"/>
</dbReference>
<protein>
    <recommendedName>
        <fullName evidence="5">Thioesterase/thiol ester dehydrase-isomerase</fullName>
    </recommendedName>
</protein>
<gene>
    <name evidence="3" type="ORF">EV421DRAFT_1703376</name>
</gene>
<comment type="caution">
    <text evidence="3">The sequence shown here is derived from an EMBL/GenBank/DDBJ whole genome shotgun (WGS) entry which is preliminary data.</text>
</comment>
<evidence type="ECO:0008006" key="5">
    <source>
        <dbReference type="Google" id="ProtNLM"/>
    </source>
</evidence>
<dbReference type="InterPro" id="IPR051490">
    <property type="entry name" value="THEM6_lcsJ_thioesterase"/>
</dbReference>
<dbReference type="SUPFAM" id="SSF54637">
    <property type="entry name" value="Thioesterase/thiol ester dehydrase-isomerase"/>
    <property type="match status" value="1"/>
</dbReference>
<dbReference type="InterPro" id="IPR029069">
    <property type="entry name" value="HotDog_dom_sf"/>
</dbReference>
<keyword evidence="4" id="KW-1185">Reference proteome</keyword>
<dbReference type="AlphaFoldDB" id="A0AA39MYG9"/>
<organism evidence="3 4">
    <name type="scientific">Armillaria borealis</name>
    <dbReference type="NCBI Taxonomy" id="47425"/>
    <lineage>
        <taxon>Eukaryota</taxon>
        <taxon>Fungi</taxon>
        <taxon>Dikarya</taxon>
        <taxon>Basidiomycota</taxon>
        <taxon>Agaricomycotina</taxon>
        <taxon>Agaricomycetes</taxon>
        <taxon>Agaricomycetidae</taxon>
        <taxon>Agaricales</taxon>
        <taxon>Marasmiineae</taxon>
        <taxon>Physalacriaceae</taxon>
        <taxon>Armillaria</taxon>
    </lineage>
</organism>
<evidence type="ECO:0000313" key="3">
    <source>
        <dbReference type="EMBL" id="KAK0451591.1"/>
    </source>
</evidence>
<evidence type="ECO:0000256" key="2">
    <source>
        <dbReference type="SAM" id="MobiDB-lite"/>
    </source>
</evidence>
<accession>A0AA39MYG9</accession>
<dbReference type="Gene3D" id="3.10.129.10">
    <property type="entry name" value="Hotdog Thioesterase"/>
    <property type="match status" value="1"/>
</dbReference>
<feature type="region of interest" description="Disordered" evidence="2">
    <location>
        <begin position="184"/>
        <end position="204"/>
    </location>
</feature>
<dbReference type="Proteomes" id="UP001175226">
    <property type="component" value="Unassembled WGS sequence"/>
</dbReference>
<dbReference type="PANTHER" id="PTHR12475">
    <property type="match status" value="1"/>
</dbReference>
<dbReference type="EMBL" id="JAUEPT010000005">
    <property type="protein sequence ID" value="KAK0451591.1"/>
    <property type="molecule type" value="Genomic_DNA"/>
</dbReference>
<evidence type="ECO:0000256" key="1">
    <source>
        <dbReference type="ARBA" id="ARBA00038476"/>
    </source>
</evidence>
<proteinExistence type="inferred from homology"/>